<dbReference type="GO" id="GO:0043137">
    <property type="term" value="P:DNA replication, removal of RNA primer"/>
    <property type="evidence" value="ECO:0007669"/>
    <property type="project" value="TreeGrafter"/>
</dbReference>
<dbReference type="Pfam" id="PF00075">
    <property type="entry name" value="RNase_H"/>
    <property type="match status" value="1"/>
</dbReference>
<proteinExistence type="inferred from homology"/>
<dbReference type="PROSITE" id="PS50879">
    <property type="entry name" value="RNASE_H_1"/>
    <property type="match status" value="1"/>
</dbReference>
<evidence type="ECO:0000259" key="2">
    <source>
        <dbReference type="PROSITE" id="PS50879"/>
    </source>
</evidence>
<keyword evidence="4" id="KW-1185">Reference proteome</keyword>
<dbReference type="CDD" id="cd09276">
    <property type="entry name" value="Rnase_HI_RT_non_LTR"/>
    <property type="match status" value="1"/>
</dbReference>
<evidence type="ECO:0000256" key="1">
    <source>
        <dbReference type="ARBA" id="ARBA00005300"/>
    </source>
</evidence>
<gene>
    <name evidence="3" type="ORF">TBRA_LOCUS7077</name>
</gene>
<feature type="non-terminal residue" evidence="3">
    <location>
        <position position="1"/>
    </location>
</feature>
<accession>A0A6H5IHF7</accession>
<dbReference type="AlphaFoldDB" id="A0A6H5IHF7"/>
<feature type="non-terminal residue" evidence="3">
    <location>
        <position position="1256"/>
    </location>
</feature>
<comment type="similarity">
    <text evidence="1">Belongs to the RNase H family.</text>
</comment>
<protein>
    <recommendedName>
        <fullName evidence="2">RNase H type-1 domain-containing protein</fullName>
    </recommendedName>
</protein>
<dbReference type="InterPro" id="IPR050092">
    <property type="entry name" value="RNase_H"/>
</dbReference>
<dbReference type="OrthoDB" id="8058536at2759"/>
<dbReference type="Gene3D" id="3.30.420.10">
    <property type="entry name" value="Ribonuclease H-like superfamily/Ribonuclease H"/>
    <property type="match status" value="1"/>
</dbReference>
<sequence length="1256" mass="141641">FPEPDGSGATLLPLLPWATDYVFAYCNRAYGVQAAAMRGLRTDSRESKIDVQDTAQKIAQTQISSSRNSLTNHFTPIFTDGSKIPGALGVGCAFYCPEDDHHSSRALSPLASIFSAECHAINDALDYITHLADDRKYIIMSDSLSALMSLQSLNIGVKTNHVILDIKERLSALSHGSVSLTWIPSHIGIGGNETVDALARAATESPPAASPPVNFTDLAESFRRDCFTTSIAKCEADGRHKGKIYFDLFHRHEKSTPWFTGKNLPRSMIVTINRIRSNHHSLAESLHRKNIIDNPGCACGSEEESLNHVLWNCGRYERQRRALWMELARLGLSAPLNAENTHCRTPLLSLAMIGATSLPRLKRRPPLPPPSRAVRAELYKPARRAAAAIRSRALALSTSPGPSGEVRHSYLESPRPKRRVLSRVPGKYVVQWIVEGTISSESARISSEYPFNKSQTINLLVHATMRQFGFVVCVNTIRNIPIHNMFDCYGKKFCQILPALRHLADVTISFTSQEIIDCKIVNDNPHHHTIHTFYSNAFPLLCKSCAMLGHETKTKRKERRKTICIAAPRAAKTEQYYCSYTCSSYTDTKTQIPESRCHSHCHRYIFLSFSFDPRCIIHIPYCCFYYYTASPICHCGYQPKLSIFPLDETVRALRELFDMCSCARICPFEKLISAGRHLRSESTVSHERHEHVRSTSIAHGCSNAIVQSLFILQRLRRKSKILVTWLLQRKGGKESEANGIYTPDSSSSASEKLCGTYLTGYVLRGLDCSVASCGTRACKAYHSQINLRANRVCSRCPQLKARARAHNVVFIYNVPSVASRVATKTLQDSLLILFCYLCYILSHIWRSRQLMRLRICCYLGMNSGFYDDDDRTRCPLCVAPYILQRCEAAVAAAASARLRRDLRARLARAIVVRGGWSLAICGSRCGGEAIRAASLIDRFLRRTPCSEDYRIDENYLLRENTQGKSSRSRIGSDEIFNSVAYTPFCLRRVYMRAKPFRPTTPLSDNSPPPRLYIREVSIIFKYKRKKKSNFYNFVCNFEEKSTKNCFNVNHQVYVCTWRNYFSKARMHKYTLAHTVKRKSSSSPSAIMARELRAAPEARIIIFCLSCSTLICLNVLAALAEVKIHEGPPGPPSAKYKRGSVIKSFTRFRSMHTDSRAPNSRSEACWKCKQTSAEGYESWLNERNEPIEKAARREDARAKLCAELNYPYSNSRSCAAHEPRKEISCTRGQLARARTDVNETVIFSTFTENIHDVSMKK</sequence>
<dbReference type="InterPro" id="IPR012337">
    <property type="entry name" value="RNaseH-like_sf"/>
</dbReference>
<dbReference type="GO" id="GO:0003676">
    <property type="term" value="F:nucleic acid binding"/>
    <property type="evidence" value="ECO:0007669"/>
    <property type="project" value="InterPro"/>
</dbReference>
<organism evidence="3 4">
    <name type="scientific">Trichogramma brassicae</name>
    <dbReference type="NCBI Taxonomy" id="86971"/>
    <lineage>
        <taxon>Eukaryota</taxon>
        <taxon>Metazoa</taxon>
        <taxon>Ecdysozoa</taxon>
        <taxon>Arthropoda</taxon>
        <taxon>Hexapoda</taxon>
        <taxon>Insecta</taxon>
        <taxon>Pterygota</taxon>
        <taxon>Neoptera</taxon>
        <taxon>Endopterygota</taxon>
        <taxon>Hymenoptera</taxon>
        <taxon>Apocrita</taxon>
        <taxon>Proctotrupomorpha</taxon>
        <taxon>Chalcidoidea</taxon>
        <taxon>Trichogrammatidae</taxon>
        <taxon>Trichogramma</taxon>
    </lineage>
</organism>
<dbReference type="EMBL" id="CADCXV010000773">
    <property type="protein sequence ID" value="CAB0035179.1"/>
    <property type="molecule type" value="Genomic_DNA"/>
</dbReference>
<dbReference type="InterPro" id="IPR036397">
    <property type="entry name" value="RNaseH_sf"/>
</dbReference>
<feature type="domain" description="RNase H type-1" evidence="2">
    <location>
        <begin position="71"/>
        <end position="204"/>
    </location>
</feature>
<dbReference type="Proteomes" id="UP000479190">
    <property type="component" value="Unassembled WGS sequence"/>
</dbReference>
<evidence type="ECO:0000313" key="3">
    <source>
        <dbReference type="EMBL" id="CAB0035179.1"/>
    </source>
</evidence>
<dbReference type="InterPro" id="IPR002156">
    <property type="entry name" value="RNaseH_domain"/>
</dbReference>
<dbReference type="GO" id="GO:0004523">
    <property type="term" value="F:RNA-DNA hybrid ribonuclease activity"/>
    <property type="evidence" value="ECO:0007669"/>
    <property type="project" value="InterPro"/>
</dbReference>
<evidence type="ECO:0000313" key="4">
    <source>
        <dbReference type="Proteomes" id="UP000479190"/>
    </source>
</evidence>
<dbReference type="PANTHER" id="PTHR10642:SF31">
    <property type="entry name" value="RIBONUCLEASE H1"/>
    <property type="match status" value="1"/>
</dbReference>
<dbReference type="PANTHER" id="PTHR10642">
    <property type="entry name" value="RIBONUCLEASE H1"/>
    <property type="match status" value="1"/>
</dbReference>
<dbReference type="SUPFAM" id="SSF53098">
    <property type="entry name" value="Ribonuclease H-like"/>
    <property type="match status" value="1"/>
</dbReference>
<reference evidence="3 4" key="1">
    <citation type="submission" date="2020-02" db="EMBL/GenBank/DDBJ databases">
        <authorList>
            <person name="Ferguson B K."/>
        </authorList>
    </citation>
    <scope>NUCLEOTIDE SEQUENCE [LARGE SCALE GENOMIC DNA]</scope>
</reference>
<name>A0A6H5IHF7_9HYME</name>